<accession>A0A022P6T4</accession>
<feature type="binding site" evidence="3">
    <location>
        <position position="146"/>
    </location>
    <ligand>
        <name>acetyl-CoA</name>
        <dbReference type="ChEBI" id="CHEBI:57288"/>
    </ligand>
</feature>
<evidence type="ECO:0000313" key="5">
    <source>
        <dbReference type="EMBL" id="AIC06972.1"/>
    </source>
</evidence>
<feature type="site" description="Increases basicity of active site His" evidence="2">
    <location>
        <position position="138"/>
    </location>
</feature>
<dbReference type="Gene3D" id="2.160.10.10">
    <property type="entry name" value="Hexapeptide repeat proteins"/>
    <property type="match status" value="1"/>
</dbReference>
<sequence length="210" mass="22345">MKRIIILGAGGLGRQVLAQLQVDYGHGIDWVIGGFLDERGPEAVAESLYYPWLGYPESFVAEPDQLFVAAVGDPLSRQKQVACLLAKGAEFVAIRTRCTLGVRTSYGPTFFGYDVSSGVDCRIGAYGFIDQQTMLGHDVVIGDYVHIGPRCLLAGYVKVGDRAVINSGAMIARDVSIGEDAVVGMGAVVFKDVAAGQTVVGNPARVIFSK</sequence>
<dbReference type="Pfam" id="PF00132">
    <property type="entry name" value="Hexapep"/>
    <property type="match status" value="1"/>
</dbReference>
<feature type="domain" description="PglD N-terminal" evidence="4">
    <location>
        <begin position="3"/>
        <end position="81"/>
    </location>
</feature>
<dbReference type="PANTHER" id="PTHR43300:SF7">
    <property type="entry name" value="UDP-N-ACETYLBACILLOSAMINE N-ACETYLTRANSFERASE"/>
    <property type="match status" value="1"/>
</dbReference>
<gene>
    <name evidence="5" type="primary">PA103orfD</name>
</gene>
<dbReference type="Gene3D" id="3.40.50.20">
    <property type="match status" value="1"/>
</dbReference>
<protein>
    <recommendedName>
        <fullName evidence="4">PglD N-terminal domain-containing protein</fullName>
    </recommendedName>
</protein>
<evidence type="ECO:0000259" key="4">
    <source>
        <dbReference type="Pfam" id="PF17836"/>
    </source>
</evidence>
<dbReference type="InterPro" id="IPR050179">
    <property type="entry name" value="Trans_hexapeptide_repeat"/>
</dbReference>
<dbReference type="InterPro" id="IPR011004">
    <property type="entry name" value="Trimer_LpxA-like_sf"/>
</dbReference>
<reference evidence="5" key="1">
    <citation type="journal article" date="2014" name="PLoS ONE">
        <title>A Conservative Amino Acid Mutation in the Master Regulator FleQ Renders Pseudomonas aeruginosa Aflagellate.</title>
        <authorList>
            <person name="Jain R."/>
            <person name="Kazmierczak B.I."/>
        </authorList>
    </citation>
    <scope>NUCLEOTIDE SEQUENCE</scope>
    <source>
        <strain evidence="5">PA103</strain>
    </source>
</reference>
<comment type="similarity">
    <text evidence="1">Belongs to the transferase hexapeptide repeat family.</text>
</comment>
<dbReference type="PATRIC" id="fig|1081927.4.peg.2498"/>
<name>A0A022P6T4_PSEA1</name>
<evidence type="ECO:0000256" key="2">
    <source>
        <dbReference type="PIRSR" id="PIRSR620019-1"/>
    </source>
</evidence>
<dbReference type="AlphaFoldDB" id="A0A022P6T4"/>
<dbReference type="InterPro" id="IPR041561">
    <property type="entry name" value="PglD_N"/>
</dbReference>
<dbReference type="EMBL" id="KJ411885">
    <property type="protein sequence ID" value="AIC06972.1"/>
    <property type="molecule type" value="Genomic_DNA"/>
</dbReference>
<dbReference type="InterPro" id="IPR020019">
    <property type="entry name" value="AcTrfase_PglD-like"/>
</dbReference>
<dbReference type="CDD" id="cd03360">
    <property type="entry name" value="LbH_AT_putative"/>
    <property type="match status" value="1"/>
</dbReference>
<dbReference type="Pfam" id="PF17836">
    <property type="entry name" value="PglD_N"/>
    <property type="match status" value="1"/>
</dbReference>
<feature type="binding site" evidence="3">
    <location>
        <position position="72"/>
    </location>
    <ligand>
        <name>substrate</name>
    </ligand>
</feature>
<feature type="active site" description="Proton acceptor" evidence="2">
    <location>
        <position position="137"/>
    </location>
</feature>
<evidence type="ECO:0000256" key="1">
    <source>
        <dbReference type="ARBA" id="ARBA00007274"/>
    </source>
</evidence>
<evidence type="ECO:0000256" key="3">
    <source>
        <dbReference type="PIRSR" id="PIRSR620019-2"/>
    </source>
</evidence>
<proteinExistence type="inferred from homology"/>
<dbReference type="SUPFAM" id="SSF51161">
    <property type="entry name" value="Trimeric LpxA-like enzymes"/>
    <property type="match status" value="1"/>
</dbReference>
<dbReference type="InterPro" id="IPR001451">
    <property type="entry name" value="Hexapep"/>
</dbReference>
<dbReference type="PANTHER" id="PTHR43300">
    <property type="entry name" value="ACETYLTRANSFERASE"/>
    <property type="match status" value="1"/>
</dbReference>
<organism evidence="5">
    <name type="scientific">Pseudomonas aeruginosa (strain ATCC 29260 / BCRC 12902 / CIP 102967 / NCIMB 11965 / PA103)</name>
    <dbReference type="NCBI Taxonomy" id="1081927"/>
    <lineage>
        <taxon>Bacteria</taxon>
        <taxon>Pseudomonadati</taxon>
        <taxon>Pseudomonadota</taxon>
        <taxon>Gammaproteobacteria</taxon>
        <taxon>Pseudomonadales</taxon>
        <taxon>Pseudomonadaceae</taxon>
        <taxon>Pseudomonas</taxon>
    </lineage>
</organism>
<dbReference type="RefSeq" id="WP_003158205.1">
    <property type="nucleotide sequence ID" value="NZ_CP136909.1"/>
</dbReference>